<gene>
    <name evidence="2" type="ORF">ALPR1_04990</name>
</gene>
<keyword evidence="1" id="KW-0812">Transmembrane</keyword>
<dbReference type="EMBL" id="CM001023">
    <property type="protein sequence ID" value="EAZ80250.1"/>
    <property type="molecule type" value="Genomic_DNA"/>
</dbReference>
<name>A3HYB4_9BACT</name>
<dbReference type="HOGENOM" id="CLU_112305_1_0_10"/>
<dbReference type="OrthoDB" id="582675at2"/>
<comment type="caution">
    <text evidence="2">The sequence shown here is derived from an EMBL/GenBank/DDBJ whole genome shotgun (WGS) entry which is preliminary data.</text>
</comment>
<dbReference type="Proteomes" id="UP000003919">
    <property type="component" value="Chromosome"/>
</dbReference>
<keyword evidence="3" id="KW-1185">Reference proteome</keyword>
<dbReference type="STRING" id="388413.ALPR1_04990"/>
<sequence length="165" mass="19532">MSYQVYNEEQSYRGSWVMYMVLLTEVPTLVLMLVLFFTSEDRREIGIALFFVMVIMVLVFMLLLNISLKTRIDHSGIHYKYSPFIRNWRTIPKEKIKSLQVISFNPLFDYGGWGMKRNKTTKLYNILGDEGLLIDIGEKRKILLGTAEKRKLKSFIQYWKEEENA</sequence>
<reference evidence="2 3" key="1">
    <citation type="journal article" date="2011" name="J. Bacteriol.">
        <title>Complete genome sequence of Algoriphagus sp. PR1, bacterial prey of a colony-forming choanoflagellate.</title>
        <authorList>
            <person name="Alegado R.A."/>
            <person name="Ferriera S."/>
            <person name="Nusbaum C."/>
            <person name="Young S.K."/>
            <person name="Zeng Q."/>
            <person name="Imamovic A."/>
            <person name="Fairclough S.R."/>
            <person name="King N."/>
        </authorList>
    </citation>
    <scope>NUCLEOTIDE SEQUENCE [LARGE SCALE GENOMIC DNA]</scope>
    <source>
        <strain evidence="2 3">PR1</strain>
    </source>
</reference>
<evidence type="ECO:0000313" key="2">
    <source>
        <dbReference type="EMBL" id="EAZ80250.1"/>
    </source>
</evidence>
<dbReference type="AlphaFoldDB" id="A3HYB4"/>
<organism evidence="2 3">
    <name type="scientific">Algoriphagus machipongonensis</name>
    <dbReference type="NCBI Taxonomy" id="388413"/>
    <lineage>
        <taxon>Bacteria</taxon>
        <taxon>Pseudomonadati</taxon>
        <taxon>Bacteroidota</taxon>
        <taxon>Cytophagia</taxon>
        <taxon>Cytophagales</taxon>
        <taxon>Cyclobacteriaceae</taxon>
        <taxon>Algoriphagus</taxon>
    </lineage>
</organism>
<evidence type="ECO:0000256" key="1">
    <source>
        <dbReference type="SAM" id="Phobius"/>
    </source>
</evidence>
<evidence type="ECO:0000313" key="3">
    <source>
        <dbReference type="Proteomes" id="UP000003919"/>
    </source>
</evidence>
<keyword evidence="1" id="KW-0472">Membrane</keyword>
<feature type="transmembrane region" description="Helical" evidence="1">
    <location>
        <begin position="16"/>
        <end position="38"/>
    </location>
</feature>
<feature type="transmembrane region" description="Helical" evidence="1">
    <location>
        <begin position="45"/>
        <end position="64"/>
    </location>
</feature>
<keyword evidence="1" id="KW-1133">Transmembrane helix</keyword>
<accession>A3HYB4</accession>
<protein>
    <submittedName>
        <fullName evidence="2">Uncharacterized protein</fullName>
    </submittedName>
</protein>
<dbReference type="eggNOG" id="ENOG5032Y0V">
    <property type="taxonomic scope" value="Bacteria"/>
</dbReference>
<dbReference type="EMBL" id="AAXU02000001">
    <property type="protein sequence ID" value="EAZ80250.1"/>
    <property type="molecule type" value="Genomic_DNA"/>
</dbReference>
<proteinExistence type="predicted"/>
<dbReference type="RefSeq" id="WP_008198818.1">
    <property type="nucleotide sequence ID" value="NZ_CM001023.1"/>
</dbReference>